<evidence type="ECO:0000313" key="6">
    <source>
        <dbReference type="Proteomes" id="UP000697995"/>
    </source>
</evidence>
<feature type="region of interest" description="Disordered" evidence="3">
    <location>
        <begin position="52"/>
        <end position="71"/>
    </location>
</feature>
<evidence type="ECO:0000313" key="5">
    <source>
        <dbReference type="EMBL" id="MBK1658105.1"/>
    </source>
</evidence>
<dbReference type="Gene3D" id="3.40.50.2020">
    <property type="match status" value="1"/>
</dbReference>
<dbReference type="EMBL" id="NRSG01000038">
    <property type="protein sequence ID" value="MBK1658105.1"/>
    <property type="molecule type" value="Genomic_DNA"/>
</dbReference>
<dbReference type="CDD" id="cd06223">
    <property type="entry name" value="PRTases_typeI"/>
    <property type="match status" value="1"/>
</dbReference>
<comment type="caution">
    <text evidence="5">The sequence shown here is derived from an EMBL/GenBank/DDBJ whole genome shotgun (WGS) entry which is preliminary data.</text>
</comment>
<keyword evidence="6" id="KW-1185">Reference proteome</keyword>
<protein>
    <recommendedName>
        <fullName evidence="4">Phosphoribosyltransferase domain-containing protein</fullName>
    </recommendedName>
</protein>
<keyword evidence="2" id="KW-0808">Transferase</keyword>
<organism evidence="5 6">
    <name type="scientific">Paracraurococcus ruber</name>
    <dbReference type="NCBI Taxonomy" id="77675"/>
    <lineage>
        <taxon>Bacteria</taxon>
        <taxon>Pseudomonadati</taxon>
        <taxon>Pseudomonadota</taxon>
        <taxon>Alphaproteobacteria</taxon>
        <taxon>Acetobacterales</taxon>
        <taxon>Roseomonadaceae</taxon>
        <taxon>Paracraurococcus</taxon>
    </lineage>
</organism>
<gene>
    <name evidence="5" type="ORF">CKO45_07670</name>
</gene>
<accession>A0ABS1CUL2</accession>
<proteinExistence type="predicted"/>
<dbReference type="PANTHER" id="PTHR43363">
    <property type="entry name" value="HYPOXANTHINE PHOSPHORIBOSYLTRANSFERASE"/>
    <property type="match status" value="1"/>
</dbReference>
<evidence type="ECO:0000256" key="2">
    <source>
        <dbReference type="ARBA" id="ARBA00022679"/>
    </source>
</evidence>
<dbReference type="PANTHER" id="PTHR43363:SF1">
    <property type="entry name" value="HYPOXANTHINE-GUANINE PHOSPHORIBOSYLTRANSFERASE"/>
    <property type="match status" value="1"/>
</dbReference>
<dbReference type="SUPFAM" id="SSF53271">
    <property type="entry name" value="PRTase-like"/>
    <property type="match status" value="1"/>
</dbReference>
<reference evidence="5 6" key="1">
    <citation type="journal article" date="2020" name="Microorganisms">
        <title>Osmotic Adaptation and Compatible Solute Biosynthesis of Phototrophic Bacteria as Revealed from Genome Analyses.</title>
        <authorList>
            <person name="Imhoff J.F."/>
            <person name="Rahn T."/>
            <person name="Kunzel S."/>
            <person name="Keller A."/>
            <person name="Neulinger S.C."/>
        </authorList>
    </citation>
    <scope>NUCLEOTIDE SEQUENCE [LARGE SCALE GENOMIC DNA]</scope>
    <source>
        <strain evidence="5 6">DSM 15382</strain>
    </source>
</reference>
<feature type="compositionally biased region" description="Basic and acidic residues" evidence="3">
    <location>
        <begin position="1"/>
        <end position="14"/>
    </location>
</feature>
<dbReference type="InterPro" id="IPR029057">
    <property type="entry name" value="PRTase-like"/>
</dbReference>
<dbReference type="InterPro" id="IPR000836">
    <property type="entry name" value="PRTase_dom"/>
</dbReference>
<evidence type="ECO:0000256" key="1">
    <source>
        <dbReference type="ARBA" id="ARBA00022676"/>
    </source>
</evidence>
<sequence length="312" mass="34761">MAASRIDARRHGDGASRPGMRQGHCGPAAIADGMARCVCRTRQFPAACGTMARGRRHGSGRHPGPCSRGSDHACRRLLRRARFATGIFDMAHSTILERERSPAYGKYAAARDKIYMTMPEAVSLSEDLAAEIAAAGGVPDLVVGLANGALVPAKIVAGQLGVPFEIVQVRRIGSRYKQYLFRLKQMLGLPNWLVTLPVLMPLWRLLQTRHETLEVSQDGFGFDVTGRDVVIVDDAIHTGASLRYVRQRIQDAGARRIRTAVICWYQGEGDSGSWQPDIWLHRKDQYYPWSNVSPHYAEFEAWLRRNGLVLWQ</sequence>
<evidence type="ECO:0000259" key="4">
    <source>
        <dbReference type="Pfam" id="PF00156"/>
    </source>
</evidence>
<name>A0ABS1CUL2_9PROT</name>
<keyword evidence="1" id="KW-0328">Glycosyltransferase</keyword>
<feature type="domain" description="Phosphoribosyltransferase" evidence="4">
    <location>
        <begin position="119"/>
        <end position="171"/>
    </location>
</feature>
<feature type="region of interest" description="Disordered" evidence="3">
    <location>
        <begin position="1"/>
        <end position="23"/>
    </location>
</feature>
<feature type="domain" description="Phosphoribosyltransferase" evidence="4">
    <location>
        <begin position="223"/>
        <end position="266"/>
    </location>
</feature>
<dbReference type="Proteomes" id="UP000697995">
    <property type="component" value="Unassembled WGS sequence"/>
</dbReference>
<evidence type="ECO:0000256" key="3">
    <source>
        <dbReference type="SAM" id="MobiDB-lite"/>
    </source>
</evidence>
<dbReference type="Pfam" id="PF00156">
    <property type="entry name" value="Pribosyltran"/>
    <property type="match status" value="2"/>
</dbReference>